<reference evidence="1 2" key="1">
    <citation type="submission" date="2014-09" db="EMBL/GenBank/DDBJ databases">
        <title>Draft genome sequence of an obligately methylotrophic methanogen, Methanococcoides methylutens, isolated from marine sediment.</title>
        <authorList>
            <person name="Guan Y."/>
            <person name="Ngugi D.K."/>
            <person name="Blom J."/>
            <person name="Ali S."/>
            <person name="Ferry J.G."/>
            <person name="Stingl U."/>
        </authorList>
    </citation>
    <scope>NUCLEOTIDE SEQUENCE [LARGE SCALE GENOMIC DNA]</scope>
    <source>
        <strain evidence="1 2">DSM 2657</strain>
    </source>
</reference>
<dbReference type="RefSeq" id="WP_048195589.1">
    <property type="nucleotide sequence ID" value="NZ_CAAGSM010000001.1"/>
</dbReference>
<dbReference type="EMBL" id="JRHO01000014">
    <property type="protein sequence ID" value="KGK98247.1"/>
    <property type="molecule type" value="Genomic_DNA"/>
</dbReference>
<comment type="caution">
    <text evidence="1">The sequence shown here is derived from an EMBL/GenBank/DDBJ whole genome shotgun (WGS) entry which is preliminary data.</text>
</comment>
<proteinExistence type="predicted"/>
<accession>A0A099SZD4</accession>
<organism evidence="1 2">
    <name type="scientific">Methanococcoides methylutens</name>
    <dbReference type="NCBI Taxonomy" id="2226"/>
    <lineage>
        <taxon>Archaea</taxon>
        <taxon>Methanobacteriati</taxon>
        <taxon>Methanobacteriota</taxon>
        <taxon>Stenosarchaea group</taxon>
        <taxon>Methanomicrobia</taxon>
        <taxon>Methanosarcinales</taxon>
        <taxon>Methanosarcinaceae</taxon>
        <taxon>Methanococcoides</taxon>
    </lineage>
</organism>
<dbReference type="Proteomes" id="UP000029859">
    <property type="component" value="Unassembled WGS sequence"/>
</dbReference>
<evidence type="ECO:0008006" key="3">
    <source>
        <dbReference type="Google" id="ProtNLM"/>
    </source>
</evidence>
<name>A0A099SZD4_METMT</name>
<sequence>MKYTFQDSNELSIQRDVIQDLQDFVYISSKVLPIENASIENNDDLIGRRTSLENGSDELESSNSKILNFIDNITGEFELKDLLDYRNSILDACESSFNKSSDAMFSEIESINKNIDKSLDDVERQILSILDPFFEGGVYGTTEKYFASMDRNVLRGKLTSTVSGMEYESELTFTDSSTTIRGFFGTLFLPTWTRSGIIYKEDKVKLEDVSDFRLSTLDFDDHQISAMFVNKKATKRLKVDMSGDSLVIYYDGNETTADPALMNSVKEENVRSMLDALRDYIRSHVKRKTLVKLMLDGEDAIRNNQTFDCLKLIAEQFTDIINECIDRGYSDGEITIKIEQTDGTRTEKYVSKAELFDQLSEFGSEGLELASLLGVENS</sequence>
<keyword evidence="2" id="KW-1185">Reference proteome</keyword>
<evidence type="ECO:0000313" key="2">
    <source>
        <dbReference type="Proteomes" id="UP000029859"/>
    </source>
</evidence>
<evidence type="ECO:0000313" key="1">
    <source>
        <dbReference type="EMBL" id="KGK98247.1"/>
    </source>
</evidence>
<dbReference type="OrthoDB" id="124194at2157"/>
<dbReference type="AlphaFoldDB" id="A0A099SZD4"/>
<gene>
    <name evidence="1" type="ORF">LI82_11055</name>
</gene>
<protein>
    <recommendedName>
        <fullName evidence="3">Chromosome segregation ATPase</fullName>
    </recommendedName>
</protein>